<dbReference type="Proteomes" id="UP001153076">
    <property type="component" value="Unassembled WGS sequence"/>
</dbReference>
<organism evidence="4 5">
    <name type="scientific">Carnegiea gigantea</name>
    <dbReference type="NCBI Taxonomy" id="171969"/>
    <lineage>
        <taxon>Eukaryota</taxon>
        <taxon>Viridiplantae</taxon>
        <taxon>Streptophyta</taxon>
        <taxon>Embryophyta</taxon>
        <taxon>Tracheophyta</taxon>
        <taxon>Spermatophyta</taxon>
        <taxon>Magnoliopsida</taxon>
        <taxon>eudicotyledons</taxon>
        <taxon>Gunneridae</taxon>
        <taxon>Pentapetalae</taxon>
        <taxon>Caryophyllales</taxon>
        <taxon>Cactineae</taxon>
        <taxon>Cactaceae</taxon>
        <taxon>Cactoideae</taxon>
        <taxon>Echinocereeae</taxon>
        <taxon>Carnegiea</taxon>
    </lineage>
</organism>
<feature type="repeat" description="ARM" evidence="3">
    <location>
        <begin position="5"/>
        <end position="46"/>
    </location>
</feature>
<dbReference type="AlphaFoldDB" id="A0A9Q1K7C8"/>
<gene>
    <name evidence="4" type="ORF">Cgig2_033037</name>
</gene>
<dbReference type="Gene3D" id="1.25.10.10">
    <property type="entry name" value="Leucine-rich Repeat Variant"/>
    <property type="match status" value="1"/>
</dbReference>
<accession>A0A9Q1K7C8</accession>
<dbReference type="EMBL" id="JAKOGI010000267">
    <property type="protein sequence ID" value="KAJ8438158.1"/>
    <property type="molecule type" value="Genomic_DNA"/>
</dbReference>
<dbReference type="PANTHER" id="PTHR23315">
    <property type="entry name" value="U BOX DOMAIN-CONTAINING"/>
    <property type="match status" value="1"/>
</dbReference>
<dbReference type="SUPFAM" id="SSF48371">
    <property type="entry name" value="ARM repeat"/>
    <property type="match status" value="1"/>
</dbReference>
<proteinExistence type="predicted"/>
<dbReference type="PROSITE" id="PS50176">
    <property type="entry name" value="ARM_REPEAT"/>
    <property type="match status" value="1"/>
</dbReference>
<evidence type="ECO:0000256" key="1">
    <source>
        <dbReference type="ARBA" id="ARBA00022737"/>
    </source>
</evidence>
<reference evidence="4" key="1">
    <citation type="submission" date="2022-04" db="EMBL/GenBank/DDBJ databases">
        <title>Carnegiea gigantea Genome sequencing and assembly v2.</title>
        <authorList>
            <person name="Copetti D."/>
            <person name="Sanderson M.J."/>
            <person name="Burquez A."/>
            <person name="Wojciechowski M.F."/>
        </authorList>
    </citation>
    <scope>NUCLEOTIDE SEQUENCE</scope>
    <source>
        <strain evidence="4">SGP5-SGP5p</strain>
        <tissue evidence="4">Aerial part</tissue>
    </source>
</reference>
<name>A0A9Q1K7C8_9CARY</name>
<dbReference type="InterPro" id="IPR016024">
    <property type="entry name" value="ARM-type_fold"/>
</dbReference>
<evidence type="ECO:0000313" key="4">
    <source>
        <dbReference type="EMBL" id="KAJ8438158.1"/>
    </source>
</evidence>
<dbReference type="PANTHER" id="PTHR23315:SF278">
    <property type="entry name" value="U-BOX DOMAIN-CONTAINING PROTEIN 3"/>
    <property type="match status" value="1"/>
</dbReference>
<protein>
    <submittedName>
        <fullName evidence="4">Uncharacterized protein</fullName>
    </submittedName>
</protein>
<evidence type="ECO:0000256" key="2">
    <source>
        <dbReference type="ARBA" id="ARBA00022786"/>
    </source>
</evidence>
<sequence length="153" mass="16449">MVQAGAIKYLVQLLDPSRGMVDKSVALLANLSTVSEGRSALAREAGIRLIVEMVDSGSQRGKETAASVLLELCLNITEFCNMVLQEGAIPPLVALSQSGSPRAKEKLLLCLPRYGKELKGNNTLLARHSSFSVISAASSKELKARKETEMSYI</sequence>
<dbReference type="InterPro" id="IPR011989">
    <property type="entry name" value="ARM-like"/>
</dbReference>
<keyword evidence="1" id="KW-0677">Repeat</keyword>
<evidence type="ECO:0000256" key="3">
    <source>
        <dbReference type="PROSITE-ProRule" id="PRU00259"/>
    </source>
</evidence>
<comment type="caution">
    <text evidence="4">The sequence shown here is derived from an EMBL/GenBank/DDBJ whole genome shotgun (WGS) entry which is preliminary data.</text>
</comment>
<evidence type="ECO:0000313" key="5">
    <source>
        <dbReference type="Proteomes" id="UP001153076"/>
    </source>
</evidence>
<keyword evidence="5" id="KW-1185">Reference proteome</keyword>
<dbReference type="InterPro" id="IPR000225">
    <property type="entry name" value="Armadillo"/>
</dbReference>
<dbReference type="OrthoDB" id="7537227at2759"/>
<keyword evidence="2" id="KW-0833">Ubl conjugation pathway</keyword>